<name>A0A5B7J0G3_PORTR</name>
<proteinExistence type="predicted"/>
<evidence type="ECO:0008006" key="3">
    <source>
        <dbReference type="Google" id="ProtNLM"/>
    </source>
</evidence>
<keyword evidence="2" id="KW-1185">Reference proteome</keyword>
<dbReference type="EMBL" id="VSRR010070081">
    <property type="protein sequence ID" value="MPC85954.1"/>
    <property type="molecule type" value="Genomic_DNA"/>
</dbReference>
<sequence>MLCYLDSAFCAKDKKRRTRVCLPGAGIEKISAQLDMCLKVDRTKPIVFLSTGGNDICKVRSEELQGDLRRLWLSLEIRVQHLWYAVCCQGGD</sequence>
<dbReference type="AlphaFoldDB" id="A0A5B7J0G3"/>
<gene>
    <name evidence="1" type="ORF">E2C01_080760</name>
</gene>
<dbReference type="Gene3D" id="3.40.50.12690">
    <property type="match status" value="1"/>
</dbReference>
<comment type="caution">
    <text evidence="1">The sequence shown here is derived from an EMBL/GenBank/DDBJ whole genome shotgun (WGS) entry which is preliminary data.</text>
</comment>
<organism evidence="1 2">
    <name type="scientific">Portunus trituberculatus</name>
    <name type="common">Swimming crab</name>
    <name type="synonym">Neptunus trituberculatus</name>
    <dbReference type="NCBI Taxonomy" id="210409"/>
    <lineage>
        <taxon>Eukaryota</taxon>
        <taxon>Metazoa</taxon>
        <taxon>Ecdysozoa</taxon>
        <taxon>Arthropoda</taxon>
        <taxon>Crustacea</taxon>
        <taxon>Multicrustacea</taxon>
        <taxon>Malacostraca</taxon>
        <taxon>Eumalacostraca</taxon>
        <taxon>Eucarida</taxon>
        <taxon>Decapoda</taxon>
        <taxon>Pleocyemata</taxon>
        <taxon>Brachyura</taxon>
        <taxon>Eubrachyura</taxon>
        <taxon>Portunoidea</taxon>
        <taxon>Portunidae</taxon>
        <taxon>Portuninae</taxon>
        <taxon>Portunus</taxon>
    </lineage>
</organism>
<evidence type="ECO:0000313" key="1">
    <source>
        <dbReference type="EMBL" id="MPC85954.1"/>
    </source>
</evidence>
<reference evidence="1 2" key="1">
    <citation type="submission" date="2019-05" db="EMBL/GenBank/DDBJ databases">
        <title>Another draft genome of Portunus trituberculatus and its Hox gene families provides insights of decapod evolution.</title>
        <authorList>
            <person name="Jeong J.-H."/>
            <person name="Song I."/>
            <person name="Kim S."/>
            <person name="Choi T."/>
            <person name="Kim D."/>
            <person name="Ryu S."/>
            <person name="Kim W."/>
        </authorList>
    </citation>
    <scope>NUCLEOTIDE SEQUENCE [LARGE SCALE GENOMIC DNA]</scope>
    <source>
        <tissue evidence="1">Muscle</tissue>
    </source>
</reference>
<evidence type="ECO:0000313" key="2">
    <source>
        <dbReference type="Proteomes" id="UP000324222"/>
    </source>
</evidence>
<dbReference type="Proteomes" id="UP000324222">
    <property type="component" value="Unassembled WGS sequence"/>
</dbReference>
<accession>A0A5B7J0G3</accession>
<protein>
    <recommendedName>
        <fullName evidence="3">SGNH hydrolase-type esterase domain-containing protein</fullName>
    </recommendedName>
</protein>